<dbReference type="Gene3D" id="3.30.465.10">
    <property type="match status" value="2"/>
</dbReference>
<dbReference type="PANTHER" id="PTHR13878">
    <property type="entry name" value="GULONOLACTONE OXIDASE"/>
    <property type="match status" value="1"/>
</dbReference>
<dbReference type="InterPro" id="IPR012951">
    <property type="entry name" value="BBE"/>
</dbReference>
<gene>
    <name evidence="5" type="ORF">PLEOSDRAFT_1068548</name>
</gene>
<dbReference type="GO" id="GO:0071949">
    <property type="term" value="F:FAD binding"/>
    <property type="evidence" value="ECO:0007669"/>
    <property type="project" value="InterPro"/>
</dbReference>
<keyword evidence="2" id="KW-0560">Oxidoreductase</keyword>
<reference evidence="6" key="1">
    <citation type="journal article" date="2014" name="Proc. Natl. Acad. Sci. U.S.A.">
        <title>Extensive sampling of basidiomycete genomes demonstrates inadequacy of the white-rot/brown-rot paradigm for wood decay fungi.</title>
        <authorList>
            <person name="Riley R."/>
            <person name="Salamov A.A."/>
            <person name="Brown D.W."/>
            <person name="Nagy L.G."/>
            <person name="Floudas D."/>
            <person name="Held B.W."/>
            <person name="Levasseur A."/>
            <person name="Lombard V."/>
            <person name="Morin E."/>
            <person name="Otillar R."/>
            <person name="Lindquist E.A."/>
            <person name="Sun H."/>
            <person name="LaButti K.M."/>
            <person name="Schmutz J."/>
            <person name="Jabbour D."/>
            <person name="Luo H."/>
            <person name="Baker S.E."/>
            <person name="Pisabarro A.G."/>
            <person name="Walton J.D."/>
            <person name="Blanchette R.A."/>
            <person name="Henrissat B."/>
            <person name="Martin F."/>
            <person name="Cullen D."/>
            <person name="Hibbett D.S."/>
            <person name="Grigoriev I.V."/>
        </authorList>
    </citation>
    <scope>NUCLEOTIDE SEQUENCE [LARGE SCALE GENOMIC DNA]</scope>
    <source>
        <strain evidence="6">PC15</strain>
    </source>
</reference>
<evidence type="ECO:0000259" key="4">
    <source>
        <dbReference type="PROSITE" id="PS51387"/>
    </source>
</evidence>
<keyword evidence="3" id="KW-0732">Signal</keyword>
<dbReference type="AlphaFoldDB" id="A0A067NDA3"/>
<feature type="signal peptide" evidence="3">
    <location>
        <begin position="1"/>
        <end position="22"/>
    </location>
</feature>
<dbReference type="EMBL" id="KL198014">
    <property type="protein sequence ID" value="KDQ22107.1"/>
    <property type="molecule type" value="Genomic_DNA"/>
</dbReference>
<dbReference type="STRING" id="1137138.A0A067NDA3"/>
<evidence type="ECO:0000256" key="3">
    <source>
        <dbReference type="SAM" id="SignalP"/>
    </source>
</evidence>
<feature type="chain" id="PRO_5001645584" description="FAD-binding PCMH-type domain-containing protein" evidence="3">
    <location>
        <begin position="23"/>
        <end position="592"/>
    </location>
</feature>
<protein>
    <recommendedName>
        <fullName evidence="4">FAD-binding PCMH-type domain-containing protein</fullName>
    </recommendedName>
</protein>
<comment type="similarity">
    <text evidence="1">Belongs to the oxygen-dependent FAD-linked oxidoreductase family.</text>
</comment>
<organism evidence="5 6">
    <name type="scientific">Pleurotus ostreatus (strain PC15)</name>
    <name type="common">Oyster mushroom</name>
    <dbReference type="NCBI Taxonomy" id="1137138"/>
    <lineage>
        <taxon>Eukaryota</taxon>
        <taxon>Fungi</taxon>
        <taxon>Dikarya</taxon>
        <taxon>Basidiomycota</taxon>
        <taxon>Agaricomycotina</taxon>
        <taxon>Agaricomycetes</taxon>
        <taxon>Agaricomycetidae</taxon>
        <taxon>Agaricales</taxon>
        <taxon>Pleurotineae</taxon>
        <taxon>Pleurotaceae</taxon>
        <taxon>Pleurotus</taxon>
    </lineage>
</organism>
<dbReference type="PROSITE" id="PS51387">
    <property type="entry name" value="FAD_PCMH"/>
    <property type="match status" value="1"/>
</dbReference>
<dbReference type="Pfam" id="PF08031">
    <property type="entry name" value="BBE"/>
    <property type="match status" value="1"/>
</dbReference>
<evidence type="ECO:0000313" key="5">
    <source>
        <dbReference type="EMBL" id="KDQ22107.1"/>
    </source>
</evidence>
<dbReference type="SUPFAM" id="SSF56176">
    <property type="entry name" value="FAD-binding/transporter-associated domain-like"/>
    <property type="match status" value="1"/>
</dbReference>
<dbReference type="Proteomes" id="UP000027073">
    <property type="component" value="Unassembled WGS sequence"/>
</dbReference>
<dbReference type="OrthoDB" id="9983560at2759"/>
<dbReference type="GO" id="GO:0016491">
    <property type="term" value="F:oxidoreductase activity"/>
    <property type="evidence" value="ECO:0007669"/>
    <property type="project" value="UniProtKB-KW"/>
</dbReference>
<dbReference type="InterPro" id="IPR006094">
    <property type="entry name" value="Oxid_FAD_bind_N"/>
</dbReference>
<dbReference type="VEuPathDB" id="FungiDB:PLEOSDRAFT_1068548"/>
<name>A0A067NDA3_PLEO1</name>
<proteinExistence type="inferred from homology"/>
<dbReference type="Pfam" id="PF01565">
    <property type="entry name" value="FAD_binding_4"/>
    <property type="match status" value="1"/>
</dbReference>
<dbReference type="PANTHER" id="PTHR13878:SF91">
    <property type="entry name" value="FAD BINDING DOMAIN PROTEIN (AFU_ORTHOLOGUE AFUA_6G12070)-RELATED"/>
    <property type="match status" value="1"/>
</dbReference>
<sequence length="592" mass="64801">MWQKAWSTAIDAALLLSGAIVGTDIPQCRLLPGDVAWPSTDAWSTLNNSIDGRLIKPIPIGAPCHHPNYDAEQCEIVRKNWRQPAFHELHPSSIMDPIFLNKTCDPFTDPSIPCSRGPYVEYTVNVTKPEHVIKTLKFVEEHNLRFVIKNTGHDYMGRSTGAGAVSVWMHHLKGITIIDNYDSPSSSYKGAAVKVSAGVTGEELVGAVDKHGLAIVSGECPTVGFAGGYIQGGGHSVLSSRYGMGADQVLSYEVITPGGKFVTASPTENEDLYWALSGGGGGTYGILWSVTIKAYPDVPVTIASLAFATQGISQDTFWKAIAAYQRNTPRLTDAKVFSFAVYSLAGFSLDPVFAPGLTVDEVNALLKPFIDDLNELGIQYMHSVSNHPGYLAAFSSVPAFQGAEIANFQIGNRLLPRRLWEDESSFEDLMNTLKSIANQGGALLDIAVRPTLEVAGYPDNAILPAWRNAERTMGVITMLDDHQSLESIFNDQHKVTHEFAEALRRLAPEAGSYLNEASPIEPNVKHAFYGANYDRLLQIKDKYDPHQLLYGSISVGGDRWEETAEGRLCRRDTSGGMIIQFRRYLESMKGEL</sequence>
<feature type="domain" description="FAD-binding PCMH-type" evidence="4">
    <location>
        <begin position="115"/>
        <end position="297"/>
    </location>
</feature>
<evidence type="ECO:0000313" key="6">
    <source>
        <dbReference type="Proteomes" id="UP000027073"/>
    </source>
</evidence>
<dbReference type="InParanoid" id="A0A067NDA3"/>
<dbReference type="InterPro" id="IPR016166">
    <property type="entry name" value="FAD-bd_PCMH"/>
</dbReference>
<dbReference type="HOGENOM" id="CLU_018354_4_2_1"/>
<dbReference type="InterPro" id="IPR036318">
    <property type="entry name" value="FAD-bd_PCMH-like_sf"/>
</dbReference>
<accession>A0A067NDA3</accession>
<dbReference type="InterPro" id="IPR050432">
    <property type="entry name" value="FAD-linked_Oxidoreductases_BP"/>
</dbReference>
<dbReference type="InterPro" id="IPR016169">
    <property type="entry name" value="FAD-bd_PCMH_sub2"/>
</dbReference>
<evidence type="ECO:0000256" key="1">
    <source>
        <dbReference type="ARBA" id="ARBA00005466"/>
    </source>
</evidence>
<evidence type="ECO:0000256" key="2">
    <source>
        <dbReference type="ARBA" id="ARBA00023002"/>
    </source>
</evidence>